<gene>
    <name evidence="1" type="ORF">FWK35_00015782</name>
</gene>
<evidence type="ECO:0008006" key="3">
    <source>
        <dbReference type="Google" id="ProtNLM"/>
    </source>
</evidence>
<evidence type="ECO:0000313" key="2">
    <source>
        <dbReference type="Proteomes" id="UP000478052"/>
    </source>
</evidence>
<dbReference type="EMBL" id="VUJU01002588">
    <property type="protein sequence ID" value="KAF0760761.1"/>
    <property type="molecule type" value="Genomic_DNA"/>
</dbReference>
<accession>A0A6G0YSS4</accession>
<dbReference type="AlphaFoldDB" id="A0A6G0YSS4"/>
<protein>
    <recommendedName>
        <fullName evidence="3">Reverse transcriptase domain-containing protein</fullName>
    </recommendedName>
</protein>
<evidence type="ECO:0000313" key="1">
    <source>
        <dbReference type="EMBL" id="KAF0760761.1"/>
    </source>
</evidence>
<name>A0A6G0YSS4_APHCR</name>
<keyword evidence="2" id="KW-1185">Reference proteome</keyword>
<sequence>MHILSIYCDMHTKIRKNLLKAYVWSVALYGSETWTIGKTEEKRLLAFETRCYRRLFRINWTEHITNEEMYRRVGETKSFLKTLKTRRAKLIGHILRQNSLLSRIIEGAIEGNNSRGRPPLDYISQIVRDMDCRSYCELKRKAEKRQEWRIAANQPLGC</sequence>
<dbReference type="PANTHER" id="PTHR47027:SF20">
    <property type="entry name" value="REVERSE TRANSCRIPTASE-LIKE PROTEIN WITH RNA-DIRECTED DNA POLYMERASE DOMAIN"/>
    <property type="match status" value="1"/>
</dbReference>
<organism evidence="1 2">
    <name type="scientific">Aphis craccivora</name>
    <name type="common">Cowpea aphid</name>
    <dbReference type="NCBI Taxonomy" id="307492"/>
    <lineage>
        <taxon>Eukaryota</taxon>
        <taxon>Metazoa</taxon>
        <taxon>Ecdysozoa</taxon>
        <taxon>Arthropoda</taxon>
        <taxon>Hexapoda</taxon>
        <taxon>Insecta</taxon>
        <taxon>Pterygota</taxon>
        <taxon>Neoptera</taxon>
        <taxon>Paraneoptera</taxon>
        <taxon>Hemiptera</taxon>
        <taxon>Sternorrhyncha</taxon>
        <taxon>Aphidomorpha</taxon>
        <taxon>Aphidoidea</taxon>
        <taxon>Aphididae</taxon>
        <taxon>Aphidini</taxon>
        <taxon>Aphis</taxon>
        <taxon>Aphis</taxon>
    </lineage>
</organism>
<proteinExistence type="predicted"/>
<reference evidence="1 2" key="1">
    <citation type="submission" date="2019-08" db="EMBL/GenBank/DDBJ databases">
        <title>Whole genome of Aphis craccivora.</title>
        <authorList>
            <person name="Voronova N.V."/>
            <person name="Shulinski R.S."/>
            <person name="Bandarenka Y.V."/>
            <person name="Zhorov D.G."/>
            <person name="Warner D."/>
        </authorList>
    </citation>
    <scope>NUCLEOTIDE SEQUENCE [LARGE SCALE GENOMIC DNA]</scope>
    <source>
        <strain evidence="1">180601</strain>
        <tissue evidence="1">Whole Body</tissue>
    </source>
</reference>
<dbReference type="OrthoDB" id="8196546at2759"/>
<dbReference type="Proteomes" id="UP000478052">
    <property type="component" value="Unassembled WGS sequence"/>
</dbReference>
<comment type="caution">
    <text evidence="1">The sequence shown here is derived from an EMBL/GenBank/DDBJ whole genome shotgun (WGS) entry which is preliminary data.</text>
</comment>
<dbReference type="PANTHER" id="PTHR47027">
    <property type="entry name" value="REVERSE TRANSCRIPTASE DOMAIN-CONTAINING PROTEIN"/>
    <property type="match status" value="1"/>
</dbReference>